<evidence type="ECO:0000256" key="2">
    <source>
        <dbReference type="ARBA" id="ARBA00007787"/>
    </source>
</evidence>
<dbReference type="EMBL" id="JACIIX010000004">
    <property type="protein sequence ID" value="MBB6209958.1"/>
    <property type="molecule type" value="Genomic_DNA"/>
</dbReference>
<evidence type="ECO:0000256" key="1">
    <source>
        <dbReference type="ARBA" id="ARBA00002549"/>
    </source>
</evidence>
<comment type="function">
    <text evidence="1 7">Has a glutathione-disulfide oxidoreductase activity in the presence of NADPH and glutathione reductase. Reduces low molecular weight disulfides and proteins.</text>
</comment>
<keyword evidence="5" id="KW-1015">Disulfide bond</keyword>
<dbReference type="Gene3D" id="3.40.30.10">
    <property type="entry name" value="Glutaredoxin"/>
    <property type="match status" value="1"/>
</dbReference>
<dbReference type="AlphaFoldDB" id="A0A7X0DLE9"/>
<accession>A0A7X0DLE9</accession>
<sequence length="84" mass="9210">MASIEIYTWSHCPYCIRAKALLDRKGAAYTEIDVLHDSVRKAEMEQRAGRTSVPQIFIDGRHIGGCDDLHALDAKGGLDPLLGA</sequence>
<dbReference type="SUPFAM" id="SSF52833">
    <property type="entry name" value="Thioredoxin-like"/>
    <property type="match status" value="1"/>
</dbReference>
<dbReference type="Pfam" id="PF00462">
    <property type="entry name" value="Glutaredoxin"/>
    <property type="match status" value="1"/>
</dbReference>
<dbReference type="GO" id="GO:0015038">
    <property type="term" value="F:glutathione disulfide oxidoreductase activity"/>
    <property type="evidence" value="ECO:0007669"/>
    <property type="project" value="UniProtKB-UniRule"/>
</dbReference>
<dbReference type="GO" id="GO:0005737">
    <property type="term" value="C:cytoplasm"/>
    <property type="evidence" value="ECO:0007669"/>
    <property type="project" value="TreeGrafter"/>
</dbReference>
<dbReference type="NCBIfam" id="NF007923">
    <property type="entry name" value="PRK10638.1"/>
    <property type="match status" value="1"/>
</dbReference>
<dbReference type="GO" id="GO:0034599">
    <property type="term" value="P:cellular response to oxidative stress"/>
    <property type="evidence" value="ECO:0007669"/>
    <property type="project" value="TreeGrafter"/>
</dbReference>
<protein>
    <recommendedName>
        <fullName evidence="7">Glutaredoxin</fullName>
    </recommendedName>
</protein>
<evidence type="ECO:0000256" key="6">
    <source>
        <dbReference type="ARBA" id="ARBA00023284"/>
    </source>
</evidence>
<dbReference type="InterPro" id="IPR014025">
    <property type="entry name" value="Glutaredoxin_subgr"/>
</dbReference>
<keyword evidence="3 7" id="KW-0813">Transport</keyword>
<dbReference type="PANTHER" id="PTHR45694:SF18">
    <property type="entry name" value="GLUTAREDOXIN-1-RELATED"/>
    <property type="match status" value="1"/>
</dbReference>
<evidence type="ECO:0000256" key="3">
    <source>
        <dbReference type="ARBA" id="ARBA00022448"/>
    </source>
</evidence>
<dbReference type="GO" id="GO:0045454">
    <property type="term" value="P:cell redox homeostasis"/>
    <property type="evidence" value="ECO:0007669"/>
    <property type="project" value="InterPro"/>
</dbReference>
<organism evidence="9 10">
    <name type="scientific">Novispirillum itersonii</name>
    <name type="common">Aquaspirillum itersonii</name>
    <dbReference type="NCBI Taxonomy" id="189"/>
    <lineage>
        <taxon>Bacteria</taxon>
        <taxon>Pseudomonadati</taxon>
        <taxon>Pseudomonadota</taxon>
        <taxon>Alphaproteobacteria</taxon>
        <taxon>Rhodospirillales</taxon>
        <taxon>Novispirillaceae</taxon>
        <taxon>Novispirillum</taxon>
    </lineage>
</organism>
<dbReference type="InterPro" id="IPR002109">
    <property type="entry name" value="Glutaredoxin"/>
</dbReference>
<dbReference type="Proteomes" id="UP000544872">
    <property type="component" value="Unassembled WGS sequence"/>
</dbReference>
<dbReference type="PANTHER" id="PTHR45694">
    <property type="entry name" value="GLUTAREDOXIN 2"/>
    <property type="match status" value="1"/>
</dbReference>
<evidence type="ECO:0000256" key="4">
    <source>
        <dbReference type="ARBA" id="ARBA00022982"/>
    </source>
</evidence>
<dbReference type="FunFam" id="3.40.30.10:FF:000018">
    <property type="entry name" value="Glutaredoxin"/>
    <property type="match status" value="1"/>
</dbReference>
<evidence type="ECO:0000313" key="10">
    <source>
        <dbReference type="Proteomes" id="UP000544872"/>
    </source>
</evidence>
<gene>
    <name evidence="9" type="ORF">FHS48_001368</name>
</gene>
<keyword evidence="4 7" id="KW-0249">Electron transport</keyword>
<dbReference type="PRINTS" id="PR00160">
    <property type="entry name" value="GLUTAREDOXIN"/>
</dbReference>
<feature type="domain" description="Glutaredoxin" evidence="8">
    <location>
        <begin position="4"/>
        <end position="63"/>
    </location>
</feature>
<dbReference type="CDD" id="cd03418">
    <property type="entry name" value="GRX_GRXb_1_3_like"/>
    <property type="match status" value="1"/>
</dbReference>
<evidence type="ECO:0000259" key="8">
    <source>
        <dbReference type="Pfam" id="PF00462"/>
    </source>
</evidence>
<keyword evidence="7" id="KW-0963">Cytoplasm</keyword>
<dbReference type="InterPro" id="IPR011900">
    <property type="entry name" value="GRX_bact"/>
</dbReference>
<keyword evidence="10" id="KW-1185">Reference proteome</keyword>
<evidence type="ECO:0000313" key="9">
    <source>
        <dbReference type="EMBL" id="MBB6209958.1"/>
    </source>
</evidence>
<evidence type="ECO:0000256" key="5">
    <source>
        <dbReference type="ARBA" id="ARBA00023157"/>
    </source>
</evidence>
<dbReference type="PROSITE" id="PS00195">
    <property type="entry name" value="GLUTAREDOXIN_1"/>
    <property type="match status" value="1"/>
</dbReference>
<dbReference type="RefSeq" id="WP_184262691.1">
    <property type="nucleotide sequence ID" value="NZ_JACIIX010000004.1"/>
</dbReference>
<comment type="caution">
    <text evidence="9">The sequence shown here is derived from an EMBL/GenBank/DDBJ whole genome shotgun (WGS) entry which is preliminary data.</text>
</comment>
<dbReference type="NCBIfam" id="TIGR02181">
    <property type="entry name" value="GRX_bact"/>
    <property type="match status" value="1"/>
</dbReference>
<evidence type="ECO:0000256" key="7">
    <source>
        <dbReference type="RuleBase" id="RU364065"/>
    </source>
</evidence>
<dbReference type="PROSITE" id="PS51354">
    <property type="entry name" value="GLUTAREDOXIN_2"/>
    <property type="match status" value="1"/>
</dbReference>
<comment type="similarity">
    <text evidence="2 7">Belongs to the glutaredoxin family.</text>
</comment>
<reference evidence="9 10" key="1">
    <citation type="submission" date="2020-08" db="EMBL/GenBank/DDBJ databases">
        <title>Genomic Encyclopedia of Type Strains, Phase IV (KMG-IV): sequencing the most valuable type-strain genomes for metagenomic binning, comparative biology and taxonomic classification.</title>
        <authorList>
            <person name="Goeker M."/>
        </authorList>
    </citation>
    <scope>NUCLEOTIDE SEQUENCE [LARGE SCALE GENOMIC DNA]</scope>
    <source>
        <strain evidence="9 10">DSM 11590</strain>
    </source>
</reference>
<dbReference type="InterPro" id="IPR036249">
    <property type="entry name" value="Thioredoxin-like_sf"/>
</dbReference>
<name>A0A7X0DLE9_NOVIT</name>
<dbReference type="InterPro" id="IPR011767">
    <property type="entry name" value="GLR_AS"/>
</dbReference>
<keyword evidence="6 7" id="KW-0676">Redox-active center</keyword>
<proteinExistence type="inferred from homology"/>